<dbReference type="STRING" id="447.Lboz_3087"/>
<dbReference type="Pfam" id="PF17761">
    <property type="entry name" value="DUF1016_N"/>
    <property type="match status" value="1"/>
</dbReference>
<feature type="domain" description="YhcG N-terminal" evidence="2">
    <location>
        <begin position="20"/>
        <end position="155"/>
    </location>
</feature>
<organism evidence="3 4">
    <name type="scientific">Legionella bozemanae</name>
    <name type="common">Fluoribacter bozemanae</name>
    <dbReference type="NCBI Taxonomy" id="447"/>
    <lineage>
        <taxon>Bacteria</taxon>
        <taxon>Pseudomonadati</taxon>
        <taxon>Pseudomonadota</taxon>
        <taxon>Gammaproteobacteria</taxon>
        <taxon>Legionellales</taxon>
        <taxon>Legionellaceae</taxon>
        <taxon>Legionella</taxon>
    </lineage>
</organism>
<dbReference type="EMBL" id="LNXU01000045">
    <property type="protein sequence ID" value="KTC69571.1"/>
    <property type="molecule type" value="Genomic_DNA"/>
</dbReference>
<comment type="caution">
    <text evidence="3">The sequence shown here is derived from an EMBL/GenBank/DDBJ whole genome shotgun (WGS) entry which is preliminary data.</text>
</comment>
<proteinExistence type="predicted"/>
<name>A0A0W0RET5_LEGBO</name>
<evidence type="ECO:0000313" key="3">
    <source>
        <dbReference type="EMBL" id="KTC69571.1"/>
    </source>
</evidence>
<reference evidence="3 4" key="1">
    <citation type="submission" date="2015-11" db="EMBL/GenBank/DDBJ databases">
        <title>Genomic analysis of 38 Legionella species identifies large and diverse effector repertoires.</title>
        <authorList>
            <person name="Burstein D."/>
            <person name="Amaro F."/>
            <person name="Zusman T."/>
            <person name="Lifshitz Z."/>
            <person name="Cohen O."/>
            <person name="Gilbert J.A."/>
            <person name="Pupko T."/>
            <person name="Shuman H.A."/>
            <person name="Segal G."/>
        </authorList>
    </citation>
    <scope>NUCLEOTIDE SEQUENCE [LARGE SCALE GENOMIC DNA]</scope>
    <source>
        <strain evidence="3 4">WIGA</strain>
    </source>
</reference>
<accession>A0A0W0RET5</accession>
<dbReference type="GO" id="GO:0003676">
    <property type="term" value="F:nucleic acid binding"/>
    <property type="evidence" value="ECO:0007669"/>
    <property type="project" value="InterPro"/>
</dbReference>
<evidence type="ECO:0000259" key="1">
    <source>
        <dbReference type="Pfam" id="PF06250"/>
    </source>
</evidence>
<dbReference type="PANTHER" id="PTHR30547:SF0">
    <property type="entry name" value="BLR8175 PROTEIN"/>
    <property type="match status" value="1"/>
</dbReference>
<gene>
    <name evidence="3" type="ORF">Lboz_3087</name>
</gene>
<evidence type="ECO:0000313" key="4">
    <source>
        <dbReference type="Proteomes" id="UP000054695"/>
    </source>
</evidence>
<evidence type="ECO:0008006" key="5">
    <source>
        <dbReference type="Google" id="ProtNLM"/>
    </source>
</evidence>
<dbReference type="Proteomes" id="UP000054695">
    <property type="component" value="Unassembled WGS sequence"/>
</dbReference>
<feature type="domain" description="YhcG PDDEXK nuclease" evidence="1">
    <location>
        <begin position="180"/>
        <end position="334"/>
    </location>
</feature>
<dbReference type="RefSeq" id="WP_058460641.1">
    <property type="nucleotide sequence ID" value="NZ_CAAAIY010000036.1"/>
</dbReference>
<sequence>MSKEITFHLDHDYKSFLSALKTQIKSSQFRAALAVNQEVINHYWYIGKQIIEKQKQKSWGTGFIETLSRDLQNLFPETRGYSVANIRRMKRLAEEYPDLNEIRAQAVRDLPWGHIVVLIQRVNDAIMRDWYVSQTIENGWSRSTLEKNINQNLYQSQALPSSKASNFIHRLPAAQSSLAQEVLKSPYNFDFLGLHDDALEREIEHASIAHITKFLLELGKGFSFVGSQYPMEIDGETYFLDMLFYHLKLRAFIVIEWKAVRFKPEHAGQLNFYLNLVDQYLKTEHDNPSIGLLLCKSRSKVIAEYALKGIEKPIGVSEYQLTKAIPENLKSNLPSIAELEAEFSEDNIDGSMHKTK</sequence>
<dbReference type="InterPro" id="IPR009362">
    <property type="entry name" value="YhcG_C"/>
</dbReference>
<dbReference type="OrthoDB" id="9801263at2"/>
<dbReference type="InterPro" id="IPR011856">
    <property type="entry name" value="tRNA_endonuc-like_dom_sf"/>
</dbReference>
<dbReference type="PATRIC" id="fig|447.4.peg.3293"/>
<dbReference type="Gene3D" id="3.40.1350.10">
    <property type="match status" value="1"/>
</dbReference>
<dbReference type="PANTHER" id="PTHR30547">
    <property type="entry name" value="UNCHARACTERIZED PROTEIN YHCG-RELATED"/>
    <property type="match status" value="1"/>
</dbReference>
<dbReference type="InterPro" id="IPR053148">
    <property type="entry name" value="PD-DEXK-like_domain"/>
</dbReference>
<protein>
    <recommendedName>
        <fullName evidence="5">Cytoplasmic protein</fullName>
    </recommendedName>
</protein>
<dbReference type="Pfam" id="PF06250">
    <property type="entry name" value="YhcG_C"/>
    <property type="match status" value="1"/>
</dbReference>
<dbReference type="InterPro" id="IPR041527">
    <property type="entry name" value="YhcG_N"/>
</dbReference>
<evidence type="ECO:0000259" key="2">
    <source>
        <dbReference type="Pfam" id="PF17761"/>
    </source>
</evidence>
<keyword evidence="4" id="KW-1185">Reference proteome</keyword>
<dbReference type="AlphaFoldDB" id="A0A0W0RET5"/>